<evidence type="ECO:0000313" key="5">
    <source>
        <dbReference type="EMBL" id="AKO93584.1"/>
    </source>
</evidence>
<reference evidence="5 6" key="1">
    <citation type="journal article" date="2015" name="PLoS ONE">
        <title>Genome Sequence of Bacillus endophyticus and Analysis of Its Companion Mechanism in the Ketogulonigenium vulgare-Bacillus Strain Consortium.</title>
        <authorList>
            <person name="Jia N."/>
            <person name="Du J."/>
            <person name="Ding M.Z."/>
            <person name="Gao F."/>
            <person name="Yuan Y.J."/>
        </authorList>
    </citation>
    <scope>NUCLEOTIDE SEQUENCE [LARGE SCALE GENOMIC DNA]</scope>
    <source>
        <strain evidence="5 6">Hbe603</strain>
    </source>
</reference>
<accession>A0A0H4KMQ1</accession>
<keyword evidence="6" id="KW-1185">Reference proteome</keyword>
<name>A0A0H4KMQ1_9BACI</name>
<sequence length="383" mass="44049">MNEFKDNSLSSFDDLLSDPFKTNESSTELSKEEKGEVKAIERLSPQYKEKAIKISEQINQNDHQAILQYGVAAQSELSKFSQGVLQHVQAKDTGPVGEVLTDLMGKIKQLNLDELSGKKQGRVGRFFSTISRSAKGIFPKYSSLQVEIEKIADQLEHTKQELYRDLLMLEKLYDKNKEYFDALNIYIAAAEHKLELLETETLPKLEQEALKTDNYLTVQEVNDVKQFMTRLDKRTYDLKLSRQIAIQSAPQIRMIQEVNQTLVEKIQSSILTAIPLWKNQVVIALTLLRQEKAMEAQREVTNTTNDLLLKNSELLKKNTVDIARENERGLVDIETLQKTQENLVETLEEVLQIQADGRTKRKEAERELQHMEDNLKKRLLDLT</sequence>
<dbReference type="PANTHER" id="PTHR38432:SF1">
    <property type="entry name" value="TELA-LIKE PROTEIN SAOUHSC_01408"/>
    <property type="match status" value="1"/>
</dbReference>
<feature type="compositionally biased region" description="Low complexity" evidence="4">
    <location>
        <begin position="7"/>
        <end position="18"/>
    </location>
</feature>
<dbReference type="Proteomes" id="UP000036202">
    <property type="component" value="Chromosome"/>
</dbReference>
<evidence type="ECO:0000313" key="6">
    <source>
        <dbReference type="Proteomes" id="UP000036202"/>
    </source>
</evidence>
<protein>
    <submittedName>
        <fullName evidence="5">Tellurite resistance protein TelA</fullName>
    </submittedName>
</protein>
<dbReference type="PATRIC" id="fig|135735.6.peg.3573"/>
<dbReference type="GeneID" id="93711312"/>
<evidence type="ECO:0000256" key="2">
    <source>
        <dbReference type="PIRNR" id="PIRNR026508"/>
    </source>
</evidence>
<keyword evidence="3" id="KW-0175">Coiled coil</keyword>
<evidence type="ECO:0000256" key="1">
    <source>
        <dbReference type="ARBA" id="ARBA00005541"/>
    </source>
</evidence>
<dbReference type="RefSeq" id="WP_046217707.1">
    <property type="nucleotide sequence ID" value="NZ_CP011974.1"/>
</dbReference>
<dbReference type="PANTHER" id="PTHR38432">
    <property type="entry name" value="TELA-LIKE PROTEIN SAOUHSC_01408"/>
    <property type="match status" value="1"/>
</dbReference>
<dbReference type="EMBL" id="CP011974">
    <property type="protein sequence ID" value="AKO93584.1"/>
    <property type="molecule type" value="Genomic_DNA"/>
</dbReference>
<dbReference type="Pfam" id="PF05816">
    <property type="entry name" value="TelA"/>
    <property type="match status" value="1"/>
</dbReference>
<dbReference type="PIRSF" id="PIRSF026508">
    <property type="entry name" value="TelA"/>
    <property type="match status" value="1"/>
</dbReference>
<dbReference type="KEGG" id="beo:BEH_16805"/>
<evidence type="ECO:0000256" key="3">
    <source>
        <dbReference type="SAM" id="Coils"/>
    </source>
</evidence>
<dbReference type="InterPro" id="IPR008863">
    <property type="entry name" value="Toxic_anion-R_TelA"/>
</dbReference>
<dbReference type="AlphaFoldDB" id="A0A0H4KMQ1"/>
<feature type="coiled-coil region" evidence="3">
    <location>
        <begin position="141"/>
        <end position="172"/>
    </location>
</feature>
<evidence type="ECO:0000256" key="4">
    <source>
        <dbReference type="SAM" id="MobiDB-lite"/>
    </source>
</evidence>
<organism evidence="5 6">
    <name type="scientific">Priestia filamentosa</name>
    <dbReference type="NCBI Taxonomy" id="1402861"/>
    <lineage>
        <taxon>Bacteria</taxon>
        <taxon>Bacillati</taxon>
        <taxon>Bacillota</taxon>
        <taxon>Bacilli</taxon>
        <taxon>Bacillales</taxon>
        <taxon>Bacillaceae</taxon>
        <taxon>Priestia</taxon>
    </lineage>
</organism>
<feature type="region of interest" description="Disordered" evidence="4">
    <location>
        <begin position="1"/>
        <end position="37"/>
    </location>
</feature>
<comment type="similarity">
    <text evidence="1 2">Belongs to the TelA family.</text>
</comment>
<proteinExistence type="inferred from homology"/>
<dbReference type="OrthoDB" id="9768858at2"/>
<gene>
    <name evidence="5" type="ORF">BEH_16805</name>
</gene>
<feature type="coiled-coil region" evidence="3">
    <location>
        <begin position="333"/>
        <end position="381"/>
    </location>
</feature>
<reference evidence="6" key="2">
    <citation type="submission" date="2015-06" db="EMBL/GenBank/DDBJ databases">
        <title>Genome Sequence of Bacillus endophyticus and Analysis of its Companion Mechanism in the Ketogulonigenium vulgare-Bacillus strain Consortium.</title>
        <authorList>
            <person name="Jia N."/>
            <person name="Du J."/>
            <person name="Ding M.-Z."/>
            <person name="Gao F."/>
            <person name="Yuan Y.-J."/>
        </authorList>
    </citation>
    <scope>NUCLEOTIDE SEQUENCE [LARGE SCALE GENOMIC DNA]</scope>
    <source>
        <strain evidence="6">Hbe603</strain>
    </source>
</reference>
<dbReference type="eggNOG" id="COG3853">
    <property type="taxonomic scope" value="Bacteria"/>
</dbReference>